<organism evidence="3 4">
    <name type="scientific">Canavalia gladiata</name>
    <name type="common">Sword bean</name>
    <name type="synonym">Dolichos gladiatus</name>
    <dbReference type="NCBI Taxonomy" id="3824"/>
    <lineage>
        <taxon>Eukaryota</taxon>
        <taxon>Viridiplantae</taxon>
        <taxon>Streptophyta</taxon>
        <taxon>Embryophyta</taxon>
        <taxon>Tracheophyta</taxon>
        <taxon>Spermatophyta</taxon>
        <taxon>Magnoliopsida</taxon>
        <taxon>eudicotyledons</taxon>
        <taxon>Gunneridae</taxon>
        <taxon>Pentapetalae</taxon>
        <taxon>rosids</taxon>
        <taxon>fabids</taxon>
        <taxon>Fabales</taxon>
        <taxon>Fabaceae</taxon>
        <taxon>Papilionoideae</taxon>
        <taxon>50 kb inversion clade</taxon>
        <taxon>NPAAA clade</taxon>
        <taxon>indigoferoid/millettioid clade</taxon>
        <taxon>Phaseoleae</taxon>
        <taxon>Canavalia</taxon>
    </lineage>
</organism>
<gene>
    <name evidence="3" type="ORF">VNO77_15429</name>
</gene>
<dbReference type="EMBL" id="JAYMYQ010000003">
    <property type="protein sequence ID" value="KAK7345050.1"/>
    <property type="molecule type" value="Genomic_DNA"/>
</dbReference>
<proteinExistence type="predicted"/>
<feature type="compositionally biased region" description="Low complexity" evidence="1">
    <location>
        <begin position="56"/>
        <end position="69"/>
    </location>
</feature>
<dbReference type="AlphaFoldDB" id="A0AAN9QP75"/>
<comment type="caution">
    <text evidence="3">The sequence shown here is derived from an EMBL/GenBank/DDBJ whole genome shotgun (WGS) entry which is preliminary data.</text>
</comment>
<feature type="compositionally biased region" description="Low complexity" evidence="1">
    <location>
        <begin position="15"/>
        <end position="29"/>
    </location>
</feature>
<evidence type="ECO:0000256" key="1">
    <source>
        <dbReference type="SAM" id="MobiDB-lite"/>
    </source>
</evidence>
<dbReference type="InterPro" id="IPR057523">
    <property type="entry name" value="HTH_74"/>
</dbReference>
<feature type="region of interest" description="Disordered" evidence="1">
    <location>
        <begin position="15"/>
        <end position="77"/>
    </location>
</feature>
<reference evidence="3 4" key="1">
    <citation type="submission" date="2024-01" db="EMBL/GenBank/DDBJ databases">
        <title>The genomes of 5 underutilized Papilionoideae crops provide insights into root nodulation and disease resistanc.</title>
        <authorList>
            <person name="Jiang F."/>
        </authorList>
    </citation>
    <scope>NUCLEOTIDE SEQUENCE [LARGE SCALE GENOMIC DNA]</scope>
    <source>
        <strain evidence="3">LVBAO_FW01</strain>
        <tissue evidence="3">Leaves</tissue>
    </source>
</reference>
<accession>A0AAN9QP75</accession>
<evidence type="ECO:0000313" key="3">
    <source>
        <dbReference type="EMBL" id="KAK7345050.1"/>
    </source>
</evidence>
<dbReference type="Pfam" id="PF25370">
    <property type="entry name" value="HTH_74"/>
    <property type="match status" value="1"/>
</dbReference>
<keyword evidence="4" id="KW-1185">Reference proteome</keyword>
<name>A0AAN9QP75_CANGL</name>
<evidence type="ECO:0000259" key="2">
    <source>
        <dbReference type="Pfam" id="PF25370"/>
    </source>
</evidence>
<dbReference type="Proteomes" id="UP001367508">
    <property type="component" value="Unassembled WGS sequence"/>
</dbReference>
<protein>
    <recommendedName>
        <fullName evidence="2">HTH three-helical bundle domain-containing protein</fullName>
    </recommendedName>
</protein>
<feature type="domain" description="HTH three-helical bundle" evidence="2">
    <location>
        <begin position="181"/>
        <end position="221"/>
    </location>
</feature>
<feature type="compositionally biased region" description="Basic and acidic residues" evidence="1">
    <location>
        <begin position="41"/>
        <end position="55"/>
    </location>
</feature>
<dbReference type="PANTHER" id="PTHR34799">
    <property type="entry name" value="OS07G0656300 PROTEIN"/>
    <property type="match status" value="1"/>
</dbReference>
<sequence>MSSFPSSEERTVASSLLLLHTTSPSPSHSGPKFQSDSNDPLPERTSSKRFRESSVSDKSSSSSLTNDDGNSSEEEIKSPRISFSSAIARYHQMKFKVARKIRSKVMLTSSCSGDWKMNADEEAKVSLASISGEASSCLSSSSSGISSARSLRYANRCRGVGARVAGMGREPEPKSRHAAGSPHLRRRGEAILKFLSHGDSSEVRIRQMLGDSPDTSKALRMLLKVDAVKRSGSGGRHDPYVYTRLALLYIPVAFAKLFFVDRSLDEASRRYARM</sequence>
<evidence type="ECO:0000313" key="4">
    <source>
        <dbReference type="Proteomes" id="UP001367508"/>
    </source>
</evidence>
<dbReference type="PANTHER" id="PTHR34799:SF2">
    <property type="entry name" value="OS07G0656300 PROTEIN"/>
    <property type="match status" value="1"/>
</dbReference>